<dbReference type="Proteomes" id="UP000593560">
    <property type="component" value="Unassembled WGS sequence"/>
</dbReference>
<evidence type="ECO:0000313" key="2">
    <source>
        <dbReference type="Proteomes" id="UP000593560"/>
    </source>
</evidence>
<proteinExistence type="predicted"/>
<dbReference type="EMBL" id="JABFAD010000003">
    <property type="protein sequence ID" value="MBA0794324.1"/>
    <property type="molecule type" value="Genomic_DNA"/>
</dbReference>
<evidence type="ECO:0000313" key="1">
    <source>
        <dbReference type="EMBL" id="MBA0794324.1"/>
    </source>
</evidence>
<gene>
    <name evidence="1" type="ORF">Gohar_018665</name>
</gene>
<organism evidence="1 2">
    <name type="scientific">Gossypium harknessii</name>
    <dbReference type="NCBI Taxonomy" id="34285"/>
    <lineage>
        <taxon>Eukaryota</taxon>
        <taxon>Viridiplantae</taxon>
        <taxon>Streptophyta</taxon>
        <taxon>Embryophyta</taxon>
        <taxon>Tracheophyta</taxon>
        <taxon>Spermatophyta</taxon>
        <taxon>Magnoliopsida</taxon>
        <taxon>eudicotyledons</taxon>
        <taxon>Gunneridae</taxon>
        <taxon>Pentapetalae</taxon>
        <taxon>rosids</taxon>
        <taxon>malvids</taxon>
        <taxon>Malvales</taxon>
        <taxon>Malvaceae</taxon>
        <taxon>Malvoideae</taxon>
        <taxon>Gossypium</taxon>
    </lineage>
</organism>
<dbReference type="AlphaFoldDB" id="A0A7J9GB28"/>
<keyword evidence="2" id="KW-1185">Reference proteome</keyword>
<accession>A0A7J9GB28</accession>
<protein>
    <submittedName>
        <fullName evidence="1">Uncharacterized protein</fullName>
    </submittedName>
</protein>
<comment type="caution">
    <text evidence="1">The sequence shown here is derived from an EMBL/GenBank/DDBJ whole genome shotgun (WGS) entry which is preliminary data.</text>
</comment>
<reference evidence="1 2" key="1">
    <citation type="journal article" date="2019" name="Genome Biol. Evol.">
        <title>Insights into the evolution of the New World diploid cottons (Gossypium, subgenus Houzingenia) based on genome sequencing.</title>
        <authorList>
            <person name="Grover C.E."/>
            <person name="Arick M.A. 2nd"/>
            <person name="Thrash A."/>
            <person name="Conover J.L."/>
            <person name="Sanders W.S."/>
            <person name="Peterson D.G."/>
            <person name="Frelichowski J.E."/>
            <person name="Scheffler J.A."/>
            <person name="Scheffler B.E."/>
            <person name="Wendel J.F."/>
        </authorList>
    </citation>
    <scope>NUCLEOTIDE SEQUENCE [LARGE SCALE GENOMIC DNA]</scope>
    <source>
        <strain evidence="1">0</strain>
        <tissue evidence="1">Leaf</tissue>
    </source>
</reference>
<feature type="non-terminal residue" evidence="1">
    <location>
        <position position="28"/>
    </location>
</feature>
<name>A0A7J9GB28_9ROSI</name>
<sequence>MMMVIVNMTVMNILETKTLKTKNKKRWW</sequence>